<dbReference type="Proteomes" id="UP000230233">
    <property type="component" value="Chromosome V"/>
</dbReference>
<evidence type="ECO:0000313" key="1">
    <source>
        <dbReference type="EMBL" id="PIC25850.1"/>
    </source>
</evidence>
<protein>
    <submittedName>
        <fullName evidence="1">Uncharacterized protein</fullName>
    </submittedName>
</protein>
<reference evidence="2" key="1">
    <citation type="submission" date="2017-10" db="EMBL/GenBank/DDBJ databases">
        <title>Rapid genome shrinkage in a self-fertile nematode reveals novel sperm competition proteins.</title>
        <authorList>
            <person name="Yin D."/>
            <person name="Schwarz E.M."/>
            <person name="Thomas C.G."/>
            <person name="Felde R.L."/>
            <person name="Korf I.F."/>
            <person name="Cutter A.D."/>
            <person name="Schartner C.M."/>
            <person name="Ralston E.J."/>
            <person name="Meyer B.J."/>
            <person name="Haag E.S."/>
        </authorList>
    </citation>
    <scope>NUCLEOTIDE SEQUENCE [LARGE SCALE GENOMIC DNA]</scope>
    <source>
        <strain evidence="2">JU1422</strain>
    </source>
</reference>
<name>A0A2G5TF21_9PELO</name>
<organism evidence="1 2">
    <name type="scientific">Caenorhabditis nigoni</name>
    <dbReference type="NCBI Taxonomy" id="1611254"/>
    <lineage>
        <taxon>Eukaryota</taxon>
        <taxon>Metazoa</taxon>
        <taxon>Ecdysozoa</taxon>
        <taxon>Nematoda</taxon>
        <taxon>Chromadorea</taxon>
        <taxon>Rhabditida</taxon>
        <taxon>Rhabditina</taxon>
        <taxon>Rhabditomorpha</taxon>
        <taxon>Rhabditoidea</taxon>
        <taxon>Rhabditidae</taxon>
        <taxon>Peloderinae</taxon>
        <taxon>Caenorhabditis</taxon>
    </lineage>
</organism>
<sequence>MNMDEHSQAKLIMVSAIVEAFKFELMVQVEAAHNVYNNASDVVAKPAPSIPKEGSVFCGAQLQKCRLSIGSIAKMIDKFLDHHQQLIATEDQRQACEQDISRHVEQDGLLAKLKCDSDSLLDMMEQPKASESDMSSGLFGDPGVVTSVAVATSGSQIGYAFRDFLCDGRSEIAPSLENESLKPRSGLTPRALVKETSRRSQIDSYRIG</sequence>
<gene>
    <name evidence="1" type="primary">Cnig_chr_V.g18622</name>
    <name evidence="1" type="ORF">B9Z55_018622</name>
</gene>
<evidence type="ECO:0000313" key="2">
    <source>
        <dbReference type="Proteomes" id="UP000230233"/>
    </source>
</evidence>
<proteinExistence type="predicted"/>
<accession>A0A2G5TF21</accession>
<dbReference type="EMBL" id="PDUG01000005">
    <property type="protein sequence ID" value="PIC25850.1"/>
    <property type="molecule type" value="Genomic_DNA"/>
</dbReference>
<dbReference type="AlphaFoldDB" id="A0A2G5TF21"/>
<comment type="caution">
    <text evidence="1">The sequence shown here is derived from an EMBL/GenBank/DDBJ whole genome shotgun (WGS) entry which is preliminary data.</text>
</comment>
<keyword evidence="2" id="KW-1185">Reference proteome</keyword>